<evidence type="ECO:0000313" key="2">
    <source>
        <dbReference type="EMBL" id="MBY86135.1"/>
    </source>
</evidence>
<keyword evidence="1" id="KW-0812">Transmembrane</keyword>
<proteinExistence type="predicted"/>
<organism evidence="2">
    <name type="scientific">Sipha flava</name>
    <name type="common">yellow sugarcane aphid</name>
    <dbReference type="NCBI Taxonomy" id="143950"/>
    <lineage>
        <taxon>Eukaryota</taxon>
        <taxon>Metazoa</taxon>
        <taxon>Ecdysozoa</taxon>
        <taxon>Arthropoda</taxon>
        <taxon>Hexapoda</taxon>
        <taxon>Insecta</taxon>
        <taxon>Pterygota</taxon>
        <taxon>Neoptera</taxon>
        <taxon>Paraneoptera</taxon>
        <taxon>Hemiptera</taxon>
        <taxon>Sternorrhyncha</taxon>
        <taxon>Aphidomorpha</taxon>
        <taxon>Aphidoidea</taxon>
        <taxon>Aphididae</taxon>
        <taxon>Sipha</taxon>
    </lineage>
</organism>
<protein>
    <submittedName>
        <fullName evidence="2">Uncharacterized protein</fullName>
    </submittedName>
</protein>
<sequence>MMMRFFFKNDYFTEFTTKDRNARSRLELNSIKIVLTFDRTPSQQTCCEKMYANKLIQTVVCTYVCIFYVLIIYFIFTTNFVSGYDCNIACASFKIPLTCWHIFFPGTV</sequence>
<dbReference type="EMBL" id="GGMS01016932">
    <property type="protein sequence ID" value="MBY86135.1"/>
    <property type="molecule type" value="Transcribed_RNA"/>
</dbReference>
<name>A0A2S2R811_9HEMI</name>
<gene>
    <name evidence="2" type="ORF">g.57355</name>
</gene>
<keyword evidence="1" id="KW-1133">Transmembrane helix</keyword>
<keyword evidence="1" id="KW-0472">Membrane</keyword>
<feature type="transmembrane region" description="Helical" evidence="1">
    <location>
        <begin position="55"/>
        <end position="76"/>
    </location>
</feature>
<accession>A0A2S2R811</accession>
<evidence type="ECO:0000256" key="1">
    <source>
        <dbReference type="SAM" id="Phobius"/>
    </source>
</evidence>
<reference evidence="2" key="1">
    <citation type="submission" date="2018-04" db="EMBL/GenBank/DDBJ databases">
        <title>Transcriptome assembly of Sipha flava.</title>
        <authorList>
            <person name="Scully E.D."/>
            <person name="Geib S.M."/>
            <person name="Palmer N.A."/>
            <person name="Koch K."/>
            <person name="Bradshaw J."/>
            <person name="Heng-Moss T."/>
            <person name="Sarath G."/>
        </authorList>
    </citation>
    <scope>NUCLEOTIDE SEQUENCE</scope>
</reference>
<dbReference type="AlphaFoldDB" id="A0A2S2R811"/>